<protein>
    <recommendedName>
        <fullName evidence="7">Nucleolar complex protein 2</fullName>
    </recommendedName>
</protein>
<dbReference type="PANTHER" id="PTHR12687">
    <property type="entry name" value="NUCLEOLAR COMPLEX 2 AND RAD4-RELATED"/>
    <property type="match status" value="1"/>
</dbReference>
<evidence type="ECO:0000313" key="6">
    <source>
        <dbReference type="Proteomes" id="UP000054549"/>
    </source>
</evidence>
<evidence type="ECO:0000256" key="4">
    <source>
        <dbReference type="SAM" id="MobiDB-lite"/>
    </source>
</evidence>
<comment type="similarity">
    <text evidence="2">Belongs to the NOC2 family.</text>
</comment>
<proteinExistence type="inferred from homology"/>
<evidence type="ECO:0000256" key="1">
    <source>
        <dbReference type="ARBA" id="ARBA00004123"/>
    </source>
</evidence>
<dbReference type="InterPro" id="IPR005343">
    <property type="entry name" value="Noc2"/>
</dbReference>
<dbReference type="FunCoup" id="A0A0C2X9B6">
    <property type="interactions" value="503"/>
</dbReference>
<organism evidence="5 6">
    <name type="scientific">Amanita muscaria (strain Koide BX008)</name>
    <dbReference type="NCBI Taxonomy" id="946122"/>
    <lineage>
        <taxon>Eukaryota</taxon>
        <taxon>Fungi</taxon>
        <taxon>Dikarya</taxon>
        <taxon>Basidiomycota</taxon>
        <taxon>Agaricomycotina</taxon>
        <taxon>Agaricomycetes</taxon>
        <taxon>Agaricomycetidae</taxon>
        <taxon>Agaricales</taxon>
        <taxon>Pluteineae</taxon>
        <taxon>Amanitaceae</taxon>
        <taxon>Amanita</taxon>
    </lineage>
</organism>
<sequence length="541" mass="62005">MDLDEEDEDEDEASWGEEQEQDKLPTLTMPILKKWQKALLEQRSLRALRRLLLAFRSAAYMHDDDQVTAWNIDNSAVYNKLLTTTFRYTPIVLEHHIPYKKLANGKFKPPTQTPKFKALQKLILSYFQNAVHMMSQMTDNEMLRLAVSECTKLIPYLTSSRKAIKHYLKKCLELWSSSPDDIRLAAFAAMRMLASSSDESMLDSVLRGTYLTILRSSKATTPYTLPSINLMKNTASDVFCIDHSVAYQHAFGFIRQLAIQLRNSMKIRAKETYKEVHNWQFVHSVDFWSMVLAKACHVQSPTEDSKQENEIKALIYPLVQVCLGALRLVPSGRSYPFHLHVLRSLTHLIKHTHIYIPLSPYLMPIITSVFTSSSRPKSSTLRPLDFEAHIHVPQQYAKTRILNEGLLEEAMYLLAEWLSTEAVQGSIAFPEMVIPIVVQLRRSLKDAKPVHGSIKNHGVVKNILERVEESARWVESGRKNVTFAPGKMEAVAEWEKDLKSKVADSPLCKYVRVQRKVREKRHKLAEKAREGEGEVVESDSE</sequence>
<dbReference type="EMBL" id="KN818242">
    <property type="protein sequence ID" value="KIL65383.1"/>
    <property type="molecule type" value="Genomic_DNA"/>
</dbReference>
<dbReference type="GO" id="GO:0005654">
    <property type="term" value="C:nucleoplasm"/>
    <property type="evidence" value="ECO:0007669"/>
    <property type="project" value="TreeGrafter"/>
</dbReference>
<evidence type="ECO:0000313" key="5">
    <source>
        <dbReference type="EMBL" id="KIL65383.1"/>
    </source>
</evidence>
<keyword evidence="3" id="KW-0539">Nucleus</keyword>
<dbReference type="PANTHER" id="PTHR12687:SF4">
    <property type="entry name" value="NUCLEOLAR COMPLEX PROTEIN 2 HOMOLOG"/>
    <property type="match status" value="1"/>
</dbReference>
<dbReference type="OrthoDB" id="10266662at2759"/>
<dbReference type="HOGENOM" id="CLU_011272_0_0_1"/>
<comment type="subcellular location">
    <subcellularLocation>
        <location evidence="1">Nucleus</location>
    </subcellularLocation>
</comment>
<dbReference type="GO" id="GO:0042273">
    <property type="term" value="P:ribosomal large subunit biogenesis"/>
    <property type="evidence" value="ECO:0007669"/>
    <property type="project" value="TreeGrafter"/>
</dbReference>
<gene>
    <name evidence="5" type="ORF">M378DRAFT_162000</name>
</gene>
<evidence type="ECO:0000256" key="2">
    <source>
        <dbReference type="ARBA" id="ARBA00005907"/>
    </source>
</evidence>
<dbReference type="InParanoid" id="A0A0C2X9B6"/>
<feature type="compositionally biased region" description="Acidic residues" evidence="4">
    <location>
        <begin position="1"/>
        <end position="20"/>
    </location>
</feature>
<evidence type="ECO:0008006" key="7">
    <source>
        <dbReference type="Google" id="ProtNLM"/>
    </source>
</evidence>
<feature type="region of interest" description="Disordered" evidence="4">
    <location>
        <begin position="1"/>
        <end position="21"/>
    </location>
</feature>
<evidence type="ECO:0000256" key="3">
    <source>
        <dbReference type="ARBA" id="ARBA00023242"/>
    </source>
</evidence>
<dbReference type="Proteomes" id="UP000054549">
    <property type="component" value="Unassembled WGS sequence"/>
</dbReference>
<name>A0A0C2X9B6_AMAMK</name>
<dbReference type="GO" id="GO:0030690">
    <property type="term" value="C:Noc1p-Noc2p complex"/>
    <property type="evidence" value="ECO:0007669"/>
    <property type="project" value="TreeGrafter"/>
</dbReference>
<accession>A0A0C2X9B6</accession>
<keyword evidence="6" id="KW-1185">Reference proteome</keyword>
<dbReference type="Pfam" id="PF03715">
    <property type="entry name" value="Noc2"/>
    <property type="match status" value="1"/>
</dbReference>
<dbReference type="InterPro" id="IPR016024">
    <property type="entry name" value="ARM-type_fold"/>
</dbReference>
<dbReference type="AlphaFoldDB" id="A0A0C2X9B6"/>
<dbReference type="GO" id="GO:0030691">
    <property type="term" value="C:Noc2p-Noc3p complex"/>
    <property type="evidence" value="ECO:0007669"/>
    <property type="project" value="TreeGrafter"/>
</dbReference>
<dbReference type="GO" id="GO:0005730">
    <property type="term" value="C:nucleolus"/>
    <property type="evidence" value="ECO:0007669"/>
    <property type="project" value="TreeGrafter"/>
</dbReference>
<dbReference type="SUPFAM" id="SSF48371">
    <property type="entry name" value="ARM repeat"/>
    <property type="match status" value="1"/>
</dbReference>
<reference evidence="5 6" key="1">
    <citation type="submission" date="2014-04" db="EMBL/GenBank/DDBJ databases">
        <title>Evolutionary Origins and Diversification of the Mycorrhizal Mutualists.</title>
        <authorList>
            <consortium name="DOE Joint Genome Institute"/>
            <consortium name="Mycorrhizal Genomics Consortium"/>
            <person name="Kohler A."/>
            <person name="Kuo A."/>
            <person name="Nagy L.G."/>
            <person name="Floudas D."/>
            <person name="Copeland A."/>
            <person name="Barry K.W."/>
            <person name="Cichocki N."/>
            <person name="Veneault-Fourrey C."/>
            <person name="LaButti K."/>
            <person name="Lindquist E.A."/>
            <person name="Lipzen A."/>
            <person name="Lundell T."/>
            <person name="Morin E."/>
            <person name="Murat C."/>
            <person name="Riley R."/>
            <person name="Ohm R."/>
            <person name="Sun H."/>
            <person name="Tunlid A."/>
            <person name="Henrissat B."/>
            <person name="Grigoriev I.V."/>
            <person name="Hibbett D.S."/>
            <person name="Martin F."/>
        </authorList>
    </citation>
    <scope>NUCLEOTIDE SEQUENCE [LARGE SCALE GENOMIC DNA]</scope>
    <source>
        <strain evidence="5 6">Koide BX008</strain>
    </source>
</reference>
<dbReference type="STRING" id="946122.A0A0C2X9B6"/>